<name>A0A8D8PG26_CULPI</name>
<dbReference type="EMBL" id="HBUE01125705">
    <property type="protein sequence ID" value="CAG6494654.1"/>
    <property type="molecule type" value="Transcribed_RNA"/>
</dbReference>
<feature type="region of interest" description="Disordered" evidence="1">
    <location>
        <begin position="1"/>
        <end position="32"/>
    </location>
</feature>
<accession>A0A8D8PG26</accession>
<feature type="compositionally biased region" description="Polar residues" evidence="1">
    <location>
        <begin position="12"/>
        <end position="23"/>
    </location>
</feature>
<dbReference type="EMBL" id="HBUE01344912">
    <property type="protein sequence ID" value="CAG6600175.1"/>
    <property type="molecule type" value="Transcribed_RNA"/>
</dbReference>
<organism evidence="2">
    <name type="scientific">Culex pipiens</name>
    <name type="common">House mosquito</name>
    <dbReference type="NCBI Taxonomy" id="7175"/>
    <lineage>
        <taxon>Eukaryota</taxon>
        <taxon>Metazoa</taxon>
        <taxon>Ecdysozoa</taxon>
        <taxon>Arthropoda</taxon>
        <taxon>Hexapoda</taxon>
        <taxon>Insecta</taxon>
        <taxon>Pterygota</taxon>
        <taxon>Neoptera</taxon>
        <taxon>Endopterygota</taxon>
        <taxon>Diptera</taxon>
        <taxon>Nematocera</taxon>
        <taxon>Culicoidea</taxon>
        <taxon>Culicidae</taxon>
        <taxon>Culicinae</taxon>
        <taxon>Culicini</taxon>
        <taxon>Culex</taxon>
        <taxon>Culex</taxon>
    </lineage>
</organism>
<sequence length="108" mass="12841">MQNTWKVARGQPMSTNPVLSRSTPAAGPDTTRCTTRRLGKVQQFIFWHPFRSFETCTRTRTRFEHGRHLHLHVRLNTGPQRRRDVPRRVHSKVVMLRSVENRVHRFEN</sequence>
<evidence type="ECO:0000313" key="2">
    <source>
        <dbReference type="EMBL" id="CAG6600175.1"/>
    </source>
</evidence>
<proteinExistence type="predicted"/>
<dbReference type="AlphaFoldDB" id="A0A8D8PG26"/>
<protein>
    <submittedName>
        <fullName evidence="2">(northern house mosquito) hypothetical protein</fullName>
    </submittedName>
</protein>
<reference evidence="2" key="1">
    <citation type="submission" date="2021-05" db="EMBL/GenBank/DDBJ databases">
        <authorList>
            <person name="Alioto T."/>
            <person name="Alioto T."/>
            <person name="Gomez Garrido J."/>
        </authorList>
    </citation>
    <scope>NUCLEOTIDE SEQUENCE</scope>
</reference>
<dbReference type="EMBL" id="HBUE01237959">
    <property type="protein sequence ID" value="CAG6547966.1"/>
    <property type="molecule type" value="Transcribed_RNA"/>
</dbReference>
<evidence type="ECO:0000256" key="1">
    <source>
        <dbReference type="SAM" id="MobiDB-lite"/>
    </source>
</evidence>